<protein>
    <submittedName>
        <fullName evidence="1">Uncharacterized protein</fullName>
    </submittedName>
</protein>
<dbReference type="RefSeq" id="WP_090621167.1">
    <property type="nucleotide sequence ID" value="NZ_FOFD01000006.1"/>
</dbReference>
<dbReference type="AlphaFoldDB" id="A0A1H9Q7Y4"/>
<accession>A0A1H9Q7Y4</accession>
<gene>
    <name evidence="1" type="ORF">SAMN04489841_4115</name>
</gene>
<dbReference type="OrthoDB" id="170737at2157"/>
<proteinExistence type="predicted"/>
<dbReference type="Proteomes" id="UP000199114">
    <property type="component" value="Unassembled WGS sequence"/>
</dbReference>
<evidence type="ECO:0000313" key="2">
    <source>
        <dbReference type="Proteomes" id="UP000199114"/>
    </source>
</evidence>
<dbReference type="EMBL" id="FOFD01000006">
    <property type="protein sequence ID" value="SER56666.1"/>
    <property type="molecule type" value="Genomic_DNA"/>
</dbReference>
<reference evidence="2" key="1">
    <citation type="submission" date="2016-10" db="EMBL/GenBank/DDBJ databases">
        <authorList>
            <person name="Varghese N."/>
            <person name="Submissions S."/>
        </authorList>
    </citation>
    <scope>NUCLEOTIDE SEQUENCE [LARGE SCALE GENOMIC DNA]</scope>
    <source>
        <strain evidence="2">DSM 25055</strain>
    </source>
</reference>
<name>A0A1H9Q7Y4_9EURY</name>
<keyword evidence="2" id="KW-1185">Reference proteome</keyword>
<organism evidence="1 2">
    <name type="scientific">Natrinema salaciae</name>
    <dbReference type="NCBI Taxonomy" id="1186196"/>
    <lineage>
        <taxon>Archaea</taxon>
        <taxon>Methanobacteriati</taxon>
        <taxon>Methanobacteriota</taxon>
        <taxon>Stenosarchaea group</taxon>
        <taxon>Halobacteria</taxon>
        <taxon>Halobacteriales</taxon>
        <taxon>Natrialbaceae</taxon>
        <taxon>Natrinema</taxon>
    </lineage>
</organism>
<evidence type="ECO:0000313" key="1">
    <source>
        <dbReference type="EMBL" id="SER56666.1"/>
    </source>
</evidence>
<sequence>MGQRHLETDAELSIDCAASRLEMDPAADIARAAFEHAGELAALEYGRSAAVLGALRLAARRTDVRALDHDRLADAFDVDPERVVAAHELLARHLTPPADADEIRSLRRTLIVAQEVLAAIERGRAAGPELPGSHLADAAPFLLARASSHLDSRTDREFPGLDAAALRAHIDRLEADLELARLGTKLYALVHDGD</sequence>